<evidence type="ECO:0000313" key="6">
    <source>
        <dbReference type="EMBL" id="KAL3885321.1"/>
    </source>
</evidence>
<sequence length="461" mass="48007">MFSFFLFIIFFCVRSSTQDYSGTPDDCPPVDPNCHPWCIVYDRGHCRYCRCKEEESSGGSRNDIASNWENEISSSSSHSDDDNIEQPVYYEERLHNSNFNGNFGPFSNLQSNSLSVPSPWSCEHSAAQKPGYKLVKVPLAAPGTPKYCIRGPIVCPETCVRVDEWDCQSCPCHPAGMQTMCVYVKVEEEHKPQPLSCISTTLCMLSCKGGYHLGERGTDSCQTCTCLKESIPHTTTHAPAPAAKYDCLEVLACMLKCENGYKIGKVQANGCQSCQCLEKSNTGNSGTANTLTSGGTTSEGGSASGFWQSSTGGSSYGMHSGTGESSWSGAASGQMTSGGSAHSSSSYSGGDTSGGVELFFSGGGGSSFSSSGSGSDGQSAVSGGSGGSGLLDNHSNGVSSGSKCEPPLCFSADMSVDQAMAMGAASAGGGVGMNGVKAAAYNEDCFGPSCSAKNGLHHPVK</sequence>
<evidence type="ECO:0000256" key="1">
    <source>
        <dbReference type="ARBA" id="ARBA00022690"/>
    </source>
</evidence>
<feature type="chain" id="PRO_5044817490" description="Antistasin-like domain-containing protein" evidence="4">
    <location>
        <begin position="19"/>
        <end position="461"/>
    </location>
</feature>
<feature type="region of interest" description="Disordered" evidence="3">
    <location>
        <begin position="367"/>
        <end position="399"/>
    </location>
</feature>
<dbReference type="EMBL" id="JBJQND010000002">
    <property type="protein sequence ID" value="KAL3885321.1"/>
    <property type="molecule type" value="Genomic_DNA"/>
</dbReference>
<dbReference type="Proteomes" id="UP001634394">
    <property type="component" value="Unassembled WGS sequence"/>
</dbReference>
<evidence type="ECO:0000313" key="7">
    <source>
        <dbReference type="Proteomes" id="UP001634394"/>
    </source>
</evidence>
<feature type="domain" description="Antistasin-like" evidence="5">
    <location>
        <begin position="247"/>
        <end position="276"/>
    </location>
</feature>
<dbReference type="AlphaFoldDB" id="A0ABD3XGC5"/>
<feature type="compositionally biased region" description="Low complexity" evidence="3">
    <location>
        <begin position="290"/>
        <end position="305"/>
    </location>
</feature>
<dbReference type="GO" id="GO:0004867">
    <property type="term" value="F:serine-type endopeptidase inhibitor activity"/>
    <property type="evidence" value="ECO:0007669"/>
    <property type="project" value="UniProtKB-KW"/>
</dbReference>
<dbReference type="Gene3D" id="2.10.22.10">
    <property type="entry name" value="Antistasin, domain 1"/>
    <property type="match status" value="1"/>
</dbReference>
<proteinExistence type="predicted"/>
<accession>A0ABD3XGC5</accession>
<keyword evidence="1" id="KW-0646">Protease inhibitor</keyword>
<evidence type="ECO:0000256" key="3">
    <source>
        <dbReference type="SAM" id="MobiDB-lite"/>
    </source>
</evidence>
<keyword evidence="4" id="KW-0732">Signal</keyword>
<gene>
    <name evidence="6" type="ORF">ACJMK2_025397</name>
</gene>
<organism evidence="6 7">
    <name type="scientific">Sinanodonta woodiana</name>
    <name type="common">Chinese pond mussel</name>
    <name type="synonym">Anodonta woodiana</name>
    <dbReference type="NCBI Taxonomy" id="1069815"/>
    <lineage>
        <taxon>Eukaryota</taxon>
        <taxon>Metazoa</taxon>
        <taxon>Spiralia</taxon>
        <taxon>Lophotrochozoa</taxon>
        <taxon>Mollusca</taxon>
        <taxon>Bivalvia</taxon>
        <taxon>Autobranchia</taxon>
        <taxon>Heteroconchia</taxon>
        <taxon>Palaeoheterodonta</taxon>
        <taxon>Unionida</taxon>
        <taxon>Unionoidea</taxon>
        <taxon>Unionidae</taxon>
        <taxon>Unioninae</taxon>
        <taxon>Sinanodonta</taxon>
    </lineage>
</organism>
<reference evidence="6 7" key="1">
    <citation type="submission" date="2024-11" db="EMBL/GenBank/DDBJ databases">
        <title>Chromosome-level genome assembly of the freshwater bivalve Anodonta woodiana.</title>
        <authorList>
            <person name="Chen X."/>
        </authorList>
    </citation>
    <scope>NUCLEOTIDE SEQUENCE [LARGE SCALE GENOMIC DNA]</scope>
    <source>
        <strain evidence="6">MN2024</strain>
        <tissue evidence="6">Gills</tissue>
    </source>
</reference>
<evidence type="ECO:0000256" key="2">
    <source>
        <dbReference type="ARBA" id="ARBA00022900"/>
    </source>
</evidence>
<name>A0ABD3XGC5_SINWO</name>
<evidence type="ECO:0000256" key="4">
    <source>
        <dbReference type="SAM" id="SignalP"/>
    </source>
</evidence>
<evidence type="ECO:0000259" key="5">
    <source>
        <dbReference type="Pfam" id="PF02822"/>
    </source>
</evidence>
<dbReference type="InterPro" id="IPR004094">
    <property type="entry name" value="Antistasin-like"/>
</dbReference>
<keyword evidence="7" id="KW-1185">Reference proteome</keyword>
<feature type="compositionally biased region" description="Polar residues" evidence="3">
    <location>
        <begin position="322"/>
        <end position="335"/>
    </location>
</feature>
<feature type="compositionally biased region" description="Low complexity" evidence="3">
    <location>
        <begin position="367"/>
        <end position="382"/>
    </location>
</feature>
<keyword evidence="2" id="KW-0722">Serine protease inhibitor</keyword>
<dbReference type="Pfam" id="PF02822">
    <property type="entry name" value="Antistasin"/>
    <property type="match status" value="1"/>
</dbReference>
<comment type="caution">
    <text evidence="6">The sequence shown here is derived from an EMBL/GenBank/DDBJ whole genome shotgun (WGS) entry which is preliminary data.</text>
</comment>
<feature type="region of interest" description="Disordered" evidence="3">
    <location>
        <begin position="281"/>
        <end position="349"/>
    </location>
</feature>
<feature type="compositionally biased region" description="Low complexity" evidence="3">
    <location>
        <begin position="337"/>
        <end position="349"/>
    </location>
</feature>
<feature type="signal peptide" evidence="4">
    <location>
        <begin position="1"/>
        <end position="18"/>
    </location>
</feature>
<protein>
    <recommendedName>
        <fullName evidence="5">Antistasin-like domain-containing protein</fullName>
    </recommendedName>
</protein>